<keyword evidence="8" id="KW-0645">Protease</keyword>
<dbReference type="FunFam" id="3.90.230.10:FF:000009">
    <property type="entry name" value="xaa-Pro aminopeptidase 2"/>
    <property type="match status" value="1"/>
</dbReference>
<keyword evidence="4" id="KW-0732">Signal</keyword>
<proteinExistence type="inferred from homology"/>
<feature type="chain" id="PRO_5022983709" evidence="4">
    <location>
        <begin position="19"/>
        <end position="705"/>
    </location>
</feature>
<evidence type="ECO:0000259" key="5">
    <source>
        <dbReference type="Pfam" id="PF00557"/>
    </source>
</evidence>
<dbReference type="Gene3D" id="3.90.230.10">
    <property type="entry name" value="Creatinase/methionine aminopeptidase superfamily"/>
    <property type="match status" value="1"/>
</dbReference>
<dbReference type="SUPFAM" id="SSF53092">
    <property type="entry name" value="Creatinase/prolidase N-terminal domain"/>
    <property type="match status" value="1"/>
</dbReference>
<evidence type="ECO:0000256" key="3">
    <source>
        <dbReference type="ARBA" id="ARBA00022801"/>
    </source>
</evidence>
<keyword evidence="3" id="KW-0378">Hydrolase</keyword>
<keyword evidence="8" id="KW-0031">Aminopeptidase</keyword>
<dbReference type="InterPro" id="IPR000994">
    <property type="entry name" value="Pept_M24"/>
</dbReference>
<dbReference type="InterPro" id="IPR029149">
    <property type="entry name" value="Creatin/AminoP/Spt16_N"/>
</dbReference>
<dbReference type="GO" id="GO:0005737">
    <property type="term" value="C:cytoplasm"/>
    <property type="evidence" value="ECO:0007669"/>
    <property type="project" value="UniProtKB-ARBA"/>
</dbReference>
<feature type="domain" description="Peptidase M24 C-terminal" evidence="7">
    <location>
        <begin position="602"/>
        <end position="666"/>
    </location>
</feature>
<dbReference type="Pfam" id="PF16189">
    <property type="entry name" value="Creatinase_N_2"/>
    <property type="match status" value="1"/>
</dbReference>
<dbReference type="PANTHER" id="PTHR43763:SF6">
    <property type="entry name" value="XAA-PRO AMINOPEPTIDASE 1"/>
    <property type="match status" value="1"/>
</dbReference>
<evidence type="ECO:0000256" key="4">
    <source>
        <dbReference type="SAM" id="SignalP"/>
    </source>
</evidence>
<dbReference type="Pfam" id="PF01321">
    <property type="entry name" value="Creatinase_N"/>
    <property type="match status" value="1"/>
</dbReference>
<organism evidence="8 9">
    <name type="scientific">Cinara cedri</name>
    <dbReference type="NCBI Taxonomy" id="506608"/>
    <lineage>
        <taxon>Eukaryota</taxon>
        <taxon>Metazoa</taxon>
        <taxon>Ecdysozoa</taxon>
        <taxon>Arthropoda</taxon>
        <taxon>Hexapoda</taxon>
        <taxon>Insecta</taxon>
        <taxon>Pterygota</taxon>
        <taxon>Neoptera</taxon>
        <taxon>Paraneoptera</taxon>
        <taxon>Hemiptera</taxon>
        <taxon>Sternorrhyncha</taxon>
        <taxon>Aphidomorpha</taxon>
        <taxon>Aphidoidea</taxon>
        <taxon>Aphididae</taxon>
        <taxon>Lachninae</taxon>
        <taxon>Cinara</taxon>
    </lineage>
</organism>
<evidence type="ECO:0000313" key="9">
    <source>
        <dbReference type="Proteomes" id="UP000325440"/>
    </source>
</evidence>
<keyword evidence="9" id="KW-1185">Reference proteome</keyword>
<dbReference type="GO" id="GO:0046872">
    <property type="term" value="F:metal ion binding"/>
    <property type="evidence" value="ECO:0007669"/>
    <property type="project" value="UniProtKB-KW"/>
</dbReference>
<dbReference type="GO" id="GO:0070006">
    <property type="term" value="F:metalloaminopeptidase activity"/>
    <property type="evidence" value="ECO:0007669"/>
    <property type="project" value="InterPro"/>
</dbReference>
<dbReference type="InterPro" id="IPR050422">
    <property type="entry name" value="X-Pro_aminopeptidase_P"/>
</dbReference>
<feature type="domain" description="Creatinase N-terminal" evidence="6">
    <location>
        <begin position="54"/>
        <end position="188"/>
    </location>
</feature>
<dbReference type="SUPFAM" id="SSF55920">
    <property type="entry name" value="Creatinase/aminopeptidase"/>
    <property type="match status" value="1"/>
</dbReference>
<dbReference type="CDD" id="cd01085">
    <property type="entry name" value="APP"/>
    <property type="match status" value="1"/>
</dbReference>
<dbReference type="Pfam" id="PF16188">
    <property type="entry name" value="Peptidase_M24_C"/>
    <property type="match status" value="1"/>
</dbReference>
<evidence type="ECO:0000259" key="6">
    <source>
        <dbReference type="Pfam" id="PF01321"/>
    </source>
</evidence>
<dbReference type="AlphaFoldDB" id="A0A5E4MM28"/>
<dbReference type="Pfam" id="PF00557">
    <property type="entry name" value="Peptidase_M24"/>
    <property type="match status" value="1"/>
</dbReference>
<protein>
    <submittedName>
        <fullName evidence="8">Creatinase, N-terminal,Peptidase M24, C-terminal domain,Peptidase M24,Creatinase/Aminopeptidase P/Spt16, N</fullName>
    </submittedName>
</protein>
<evidence type="ECO:0000256" key="2">
    <source>
        <dbReference type="ARBA" id="ARBA00022723"/>
    </source>
</evidence>
<dbReference type="Gene3D" id="3.40.350.10">
    <property type="entry name" value="Creatinase/prolidase N-terminal domain"/>
    <property type="match status" value="2"/>
</dbReference>
<dbReference type="InterPro" id="IPR000587">
    <property type="entry name" value="Creatinase_N"/>
</dbReference>
<evidence type="ECO:0000256" key="1">
    <source>
        <dbReference type="ARBA" id="ARBA00008766"/>
    </source>
</evidence>
<keyword evidence="2" id="KW-0479">Metal-binding</keyword>
<reference evidence="8 9" key="1">
    <citation type="submission" date="2019-08" db="EMBL/GenBank/DDBJ databases">
        <authorList>
            <person name="Alioto T."/>
            <person name="Alioto T."/>
            <person name="Gomez Garrido J."/>
        </authorList>
    </citation>
    <scope>NUCLEOTIDE SEQUENCE [LARGE SCALE GENOMIC DNA]</scope>
</reference>
<gene>
    <name evidence="8" type="ORF">CINCED_3A013194</name>
</gene>
<dbReference type="PANTHER" id="PTHR43763">
    <property type="entry name" value="XAA-PRO AMINOPEPTIDASE 1"/>
    <property type="match status" value="1"/>
</dbReference>
<dbReference type="EMBL" id="CABPRJ010000519">
    <property type="protein sequence ID" value="VVC30470.1"/>
    <property type="molecule type" value="Genomic_DNA"/>
</dbReference>
<sequence length="705" mass="80564">MKMKSVCILLFYILTTTAYDQNGDFNERPTGRKLCPPMENIPQPINRVNTSAILQELRKEMKKAKAYHGPPLDAYIIPDTDEHQVLIHQNEEVADHDKRLKYVSGFSGTGGIAVVTQTKAIFWTEWMYYKQADEELSCDWQLLVRGESKRLDEWLVDEFKPNARVAVDLKLISNGDWEFLYRALANESIILVPINNNIIDLIWVENRPSYPMREAYVWPLEYAGKKWENKLDETREKIKEMGCDAMVVTALDEIAWLLNIRGYDIPYGPFLKSYAIVSKDQLHLYTDQEKLSMSVRQHLHTDNCFSAHCARVHDYEAIWTDLRTLSQVWRKVLVPSATEFNSGASRCIYILIQADKRKQAPSPIMYMIAEKNPVEKQGMRYSHVRDSAAMCNILAKLNEQFRNGQQLTELAVANMVDKYRDEQNHSRGASFRSIVGYGPNGAIPHYTPSPATSLKLDHMSTLVIDSGAHYWDGTTDVTRTVHFGQPSTVQIEAYTRVLMASIDLASFSFPCTLTLNQIDVIARAPLWDFSYDYKHGTGHGIGVFLKVHEPPVNMYYGQKSSDVVLKEGYFISDEPGYYKENHFGVRLETILEVIPKNETAGKYLTFTPITLVPFEPKLIDYYMLSPKQVRWLNAYNDKIRKEVGAELLKNNRSRLGYEWMMARTHPVFSDGRRNNGRYLAIVAAAAVALFVSAATAVDSPIQTLI</sequence>
<feature type="signal peptide" evidence="4">
    <location>
        <begin position="1"/>
        <end position="18"/>
    </location>
</feature>
<feature type="domain" description="Peptidase M24" evidence="5">
    <location>
        <begin position="378"/>
        <end position="593"/>
    </location>
</feature>
<dbReference type="InterPro" id="IPR036005">
    <property type="entry name" value="Creatinase/aminopeptidase-like"/>
</dbReference>
<dbReference type="OrthoDB" id="9995434at2759"/>
<comment type="similarity">
    <text evidence="1">Belongs to the peptidase M24B family.</text>
</comment>
<dbReference type="Proteomes" id="UP000325440">
    <property type="component" value="Unassembled WGS sequence"/>
</dbReference>
<dbReference type="InterPro" id="IPR033740">
    <property type="entry name" value="Pept_M24B"/>
</dbReference>
<accession>A0A5E4MM28</accession>
<evidence type="ECO:0000259" key="7">
    <source>
        <dbReference type="Pfam" id="PF16188"/>
    </source>
</evidence>
<dbReference type="InterPro" id="IPR032416">
    <property type="entry name" value="Peptidase_M24_C"/>
</dbReference>
<evidence type="ECO:0000313" key="8">
    <source>
        <dbReference type="EMBL" id="VVC30470.1"/>
    </source>
</evidence>
<name>A0A5E4MM28_9HEMI</name>